<proteinExistence type="predicted"/>
<dbReference type="InterPro" id="IPR017853">
    <property type="entry name" value="GH"/>
</dbReference>
<sequence>MNQLAVDVITGTQNSALPAVGKSYLHIGSEAHSETVTGADYQEYMQKVSKIVTDANFTPIVWNEAASTAWSTLPEGTVGQFWYGNLDGV</sequence>
<protein>
    <recommendedName>
        <fullName evidence="3">Beta-N-acetylhexosaminidase</fullName>
    </recommendedName>
</protein>
<organism evidence="1 2">
    <name type="scientific">Bifidobacterium tsurumiense</name>
    <dbReference type="NCBI Taxonomy" id="356829"/>
    <lineage>
        <taxon>Bacteria</taxon>
        <taxon>Bacillati</taxon>
        <taxon>Actinomycetota</taxon>
        <taxon>Actinomycetes</taxon>
        <taxon>Bifidobacteriales</taxon>
        <taxon>Bifidobacteriaceae</taxon>
        <taxon>Bifidobacterium</taxon>
    </lineage>
</organism>
<evidence type="ECO:0008006" key="3">
    <source>
        <dbReference type="Google" id="ProtNLM"/>
    </source>
</evidence>
<reference evidence="1 2" key="1">
    <citation type="submission" date="2014-03" db="EMBL/GenBank/DDBJ databases">
        <title>Genomics of Bifidobacteria.</title>
        <authorList>
            <person name="Ventura M."/>
            <person name="Milani C."/>
            <person name="Lugli G.A."/>
        </authorList>
    </citation>
    <scope>NUCLEOTIDE SEQUENCE [LARGE SCALE GENOMIC DNA]</scope>
    <source>
        <strain evidence="1 2">JCM 13495</strain>
    </source>
</reference>
<keyword evidence="2" id="KW-1185">Reference proteome</keyword>
<dbReference type="AlphaFoldDB" id="A0A087EEE2"/>
<dbReference type="Gene3D" id="3.20.20.80">
    <property type="entry name" value="Glycosidases"/>
    <property type="match status" value="1"/>
</dbReference>
<comment type="caution">
    <text evidence="1">The sequence shown here is derived from an EMBL/GenBank/DDBJ whole genome shotgun (WGS) entry which is preliminary data.</text>
</comment>
<dbReference type="EMBL" id="JGZU01000009">
    <property type="protein sequence ID" value="KFJ06143.1"/>
    <property type="molecule type" value="Genomic_DNA"/>
</dbReference>
<evidence type="ECO:0000313" key="1">
    <source>
        <dbReference type="EMBL" id="KFJ06143.1"/>
    </source>
</evidence>
<dbReference type="Proteomes" id="UP000029080">
    <property type="component" value="Unassembled WGS sequence"/>
</dbReference>
<name>A0A087EEE2_9BIFI</name>
<gene>
    <name evidence="1" type="ORF">BITS_1011</name>
</gene>
<evidence type="ECO:0000313" key="2">
    <source>
        <dbReference type="Proteomes" id="UP000029080"/>
    </source>
</evidence>
<dbReference type="SUPFAM" id="SSF51445">
    <property type="entry name" value="(Trans)glycosidases"/>
    <property type="match status" value="1"/>
</dbReference>
<accession>A0A087EEE2</accession>